<gene>
    <name evidence="2" type="ORF">G4B88_000669</name>
</gene>
<evidence type="ECO:0008006" key="4">
    <source>
        <dbReference type="Google" id="ProtNLM"/>
    </source>
</evidence>
<sequence>MHSKGVHGPSGYGKHQNPTGFGMKKGLHPTGVGWKYFSDPKRDQKLHKYWSFHTKHKAFMITLSIDGGSVRICERTRLFGYEIGITIDAAHWMIGILEELKKKDEQHREAFKRFFRNSNGSYFMECFAKSNGAFLKISTLKNNKVRMVIIPEEAEAKGWANLYECLFGVLKRKPESVQDGVKLQKEIKTGEGRKNSQSWANIVKGSGQQVSKTMGGKVVKQMAKPASKMQHNKEKKFVNAAVKNRGKIEWRELYPELNLGFKPKNLYPEKRFKQPKFYEYMRSKAQPKDWRLAIILARDNTHADWSTIFFNLSRELERKLIVSQLFDDRCIIWCKDDMEKDELVKVERMYVSGAQSHVTFSLWSWNNQKNNVKVECKGSWMGVQGLPLNLSHMRIFRKIGEMCGGLLDVDNDTAEASLLSNLRLQLMGDEFGFVPETLTLEHDNMSFELQLCKLNDLSYRFHGWFNTCWYQDFHNGRGFGDGEETREDVNLQESNLDSHVSSDCAGENRDVLIGVTGGYAEIGDEELLVLEAAADDGGEGGSTEVEKTELEWAAGNNEITHADTGSRLSVSVSHENAIPNNGRKEDLGSIKVLHVFSRLMHDLNRPSFKIPRWTLVCEEIVVVGLLSTSESMVGDASVVLKEEIEVSRFGT</sequence>
<dbReference type="AlphaFoldDB" id="A0A7J6HHH7"/>
<evidence type="ECO:0000313" key="2">
    <source>
        <dbReference type="EMBL" id="KAF4394158.1"/>
    </source>
</evidence>
<accession>A0A7J6HHH7</accession>
<name>A0A7J6HHH7_CANSA</name>
<dbReference type="Proteomes" id="UP000583929">
    <property type="component" value="Unassembled WGS sequence"/>
</dbReference>
<dbReference type="EMBL" id="JAATIQ010000046">
    <property type="protein sequence ID" value="KAF4394158.1"/>
    <property type="molecule type" value="Genomic_DNA"/>
</dbReference>
<protein>
    <recommendedName>
        <fullName evidence="4">DUF4283 domain-containing protein</fullName>
    </recommendedName>
</protein>
<evidence type="ECO:0000313" key="3">
    <source>
        <dbReference type="Proteomes" id="UP000583929"/>
    </source>
</evidence>
<evidence type="ECO:0000256" key="1">
    <source>
        <dbReference type="SAM" id="MobiDB-lite"/>
    </source>
</evidence>
<organism evidence="2 3">
    <name type="scientific">Cannabis sativa</name>
    <name type="common">Hemp</name>
    <name type="synonym">Marijuana</name>
    <dbReference type="NCBI Taxonomy" id="3483"/>
    <lineage>
        <taxon>Eukaryota</taxon>
        <taxon>Viridiplantae</taxon>
        <taxon>Streptophyta</taxon>
        <taxon>Embryophyta</taxon>
        <taxon>Tracheophyta</taxon>
        <taxon>Spermatophyta</taxon>
        <taxon>Magnoliopsida</taxon>
        <taxon>eudicotyledons</taxon>
        <taxon>Gunneridae</taxon>
        <taxon>Pentapetalae</taxon>
        <taxon>rosids</taxon>
        <taxon>fabids</taxon>
        <taxon>Rosales</taxon>
        <taxon>Cannabaceae</taxon>
        <taxon>Cannabis</taxon>
    </lineage>
</organism>
<feature type="region of interest" description="Disordered" evidence="1">
    <location>
        <begin position="1"/>
        <end position="20"/>
    </location>
</feature>
<reference evidence="2 3" key="1">
    <citation type="journal article" date="2020" name="bioRxiv">
        <title>Sequence and annotation of 42 cannabis genomes reveals extensive copy number variation in cannabinoid synthesis and pathogen resistance genes.</title>
        <authorList>
            <person name="Mckernan K.J."/>
            <person name="Helbert Y."/>
            <person name="Kane L.T."/>
            <person name="Ebling H."/>
            <person name="Zhang L."/>
            <person name="Liu B."/>
            <person name="Eaton Z."/>
            <person name="Mclaughlin S."/>
            <person name="Kingan S."/>
            <person name="Baybayan P."/>
            <person name="Concepcion G."/>
            <person name="Jordan M."/>
            <person name="Riva A."/>
            <person name="Barbazuk W."/>
            <person name="Harkins T."/>
        </authorList>
    </citation>
    <scope>NUCLEOTIDE SEQUENCE [LARGE SCALE GENOMIC DNA]</scope>
    <source>
        <strain evidence="3">cv. Jamaican Lion 4</strain>
        <tissue evidence="2">Leaf</tissue>
    </source>
</reference>
<comment type="caution">
    <text evidence="2">The sequence shown here is derived from an EMBL/GenBank/DDBJ whole genome shotgun (WGS) entry which is preliminary data.</text>
</comment>
<proteinExistence type="predicted"/>
<keyword evidence="3" id="KW-1185">Reference proteome</keyword>